<feature type="binding site" evidence="3">
    <location>
        <position position="144"/>
    </location>
    <ligand>
        <name>substrate</name>
    </ligand>
</feature>
<accession>A0A1I2JQV6</accession>
<keyword evidence="4" id="KW-0479">Metal-binding</keyword>
<evidence type="ECO:0000256" key="7">
    <source>
        <dbReference type="SAM" id="SignalP"/>
    </source>
</evidence>
<evidence type="ECO:0000256" key="2">
    <source>
        <dbReference type="PIRSR" id="PIRSR603469-1"/>
    </source>
</evidence>
<keyword evidence="7" id="KW-0732">Signal</keyword>
<feature type="site" description="Transition state stabilizer" evidence="5">
    <location>
        <position position="224"/>
    </location>
</feature>
<feature type="active site" description="Nucleophile" evidence="2">
    <location>
        <position position="74"/>
    </location>
</feature>
<evidence type="ECO:0000256" key="5">
    <source>
        <dbReference type="PIRSR" id="PIRSR603469-4"/>
    </source>
</evidence>
<name>A0A1I2JQV6_9BACI</name>
<keyword evidence="9" id="KW-1185">Reference proteome</keyword>
<protein>
    <submittedName>
        <fullName evidence="8">Levansucrase</fullName>
    </submittedName>
</protein>
<comment type="cofactor">
    <cofactor evidence="4">
        <name>Ca(2+)</name>
        <dbReference type="ChEBI" id="CHEBI:29108"/>
    </cofactor>
</comment>
<dbReference type="Pfam" id="PF02435">
    <property type="entry name" value="Glyco_hydro_68"/>
    <property type="match status" value="1"/>
</dbReference>
<dbReference type="SUPFAM" id="SSF75005">
    <property type="entry name" value="Arabinanase/levansucrase/invertase"/>
    <property type="match status" value="1"/>
</dbReference>
<evidence type="ECO:0000256" key="4">
    <source>
        <dbReference type="PIRSR" id="PIRSR603469-3"/>
    </source>
</evidence>
<organism evidence="8 9">
    <name type="scientific">Halobacillus alkaliphilus</name>
    <dbReference type="NCBI Taxonomy" id="396056"/>
    <lineage>
        <taxon>Bacteria</taxon>
        <taxon>Bacillati</taxon>
        <taxon>Bacillota</taxon>
        <taxon>Bacilli</taxon>
        <taxon>Bacillales</taxon>
        <taxon>Bacillaceae</taxon>
        <taxon>Halobacillus</taxon>
    </lineage>
</organism>
<dbReference type="GO" id="GO:0050053">
    <property type="term" value="F:levansucrase activity"/>
    <property type="evidence" value="ECO:0007669"/>
    <property type="project" value="InterPro"/>
</dbReference>
<feature type="binding site" evidence="3">
    <location>
        <begin position="310"/>
        <end position="312"/>
    </location>
    <ligand>
        <name>substrate</name>
    </ligand>
</feature>
<dbReference type="InterPro" id="IPR023296">
    <property type="entry name" value="Glyco_hydro_beta-prop_sf"/>
</dbReference>
<dbReference type="Proteomes" id="UP000198897">
    <property type="component" value="Unassembled WGS sequence"/>
</dbReference>
<gene>
    <name evidence="8" type="ORF">SAMN05216353_10218</name>
</gene>
<proteinExistence type="inferred from homology"/>
<dbReference type="CDD" id="cd08997">
    <property type="entry name" value="GH68"/>
    <property type="match status" value="1"/>
</dbReference>
<feature type="active site" description="Proton donor/acceptor" evidence="2">
    <location>
        <position position="312"/>
    </location>
</feature>
<dbReference type="OrthoDB" id="2210426at2"/>
<sequence>MPMKQRVLRTILATTTLASFSLGSAQFASAEEQTQQTSNWTIEDASQIERTDDNTAPYIEPDFEKIAPELHVWDTWPLRNKDGSIAKVNGNYVIFSLTASADLLPGKRHDVATIRYFYSKNGQDWTLGGKAFETEEAYGARQWAGSAMIEDGELNLFYTATGRKGEENVSYEQRLALAKGDIQANAHDVSFSNFDHSIILEPEGEYYQTEEQSNQGDISYAFRDPWFFEDPKTGKDYILFEGNSAGTPVERSLDPAYIGSESFQNDYELEMEDFAKLFNGSIGIAKATNDEYTEYEALPPLLEANYVNQELERPHIVTKGNQYYLFTNTHEHKFGPGVDGPDGLYGFSSDQLLGEYEPLNDSGLVLANPEDNAYQAYSWMVLPNGKVISFYNFHDLDGRNIADLGATSPEYQMNHFGGTLAPTIKLAIQNDSTKVLNAGKPGKIK</sequence>
<dbReference type="Gene3D" id="2.115.10.20">
    <property type="entry name" value="Glycosyl hydrolase domain, family 43"/>
    <property type="match status" value="1"/>
</dbReference>
<dbReference type="GO" id="GO:0009758">
    <property type="term" value="P:carbohydrate utilization"/>
    <property type="evidence" value="ECO:0007669"/>
    <property type="project" value="InterPro"/>
</dbReference>
<reference evidence="9" key="1">
    <citation type="submission" date="2016-10" db="EMBL/GenBank/DDBJ databases">
        <authorList>
            <person name="Varghese N."/>
            <person name="Submissions S."/>
        </authorList>
    </citation>
    <scope>NUCLEOTIDE SEQUENCE [LARGE SCALE GENOMIC DNA]</scope>
    <source>
        <strain evidence="9">FP5</strain>
    </source>
</reference>
<evidence type="ECO:0000313" key="9">
    <source>
        <dbReference type="Proteomes" id="UP000198897"/>
    </source>
</evidence>
<evidence type="ECO:0000256" key="3">
    <source>
        <dbReference type="PIRSR" id="PIRSR603469-2"/>
    </source>
</evidence>
<dbReference type="RefSeq" id="WP_089749472.1">
    <property type="nucleotide sequence ID" value="NZ_FOOG01000002.1"/>
</dbReference>
<feature type="binding site" evidence="4">
    <location>
        <position position="279"/>
    </location>
    <ligand>
        <name>Ca(2+)</name>
        <dbReference type="ChEBI" id="CHEBI:29108"/>
        <label>1</label>
    </ligand>
</feature>
<comment type="similarity">
    <text evidence="1 6">Belongs to the glycosyl hydrolase 68 family.</text>
</comment>
<evidence type="ECO:0000313" key="8">
    <source>
        <dbReference type="EMBL" id="SFF56964.1"/>
    </source>
</evidence>
<dbReference type="AlphaFoldDB" id="A0A1I2JQV6"/>
<feature type="signal peptide" evidence="7">
    <location>
        <begin position="1"/>
        <end position="30"/>
    </location>
</feature>
<feature type="binding site" evidence="3">
    <location>
        <begin position="223"/>
        <end position="224"/>
    </location>
    <ligand>
        <name>substrate</name>
    </ligand>
</feature>
<dbReference type="InterPro" id="IPR003469">
    <property type="entry name" value="Glyco_hydro_68"/>
</dbReference>
<feature type="binding site" evidence="3">
    <location>
        <position position="73"/>
    </location>
    <ligand>
        <name>substrate</name>
    </ligand>
</feature>
<evidence type="ECO:0000256" key="1">
    <source>
        <dbReference type="ARBA" id="ARBA00006775"/>
    </source>
</evidence>
<evidence type="ECO:0000256" key="6">
    <source>
        <dbReference type="RuleBase" id="RU361220"/>
    </source>
</evidence>
<dbReference type="GO" id="GO:0046872">
    <property type="term" value="F:metal ion binding"/>
    <property type="evidence" value="ECO:0007669"/>
    <property type="project" value="UniProtKB-KW"/>
</dbReference>
<feature type="chain" id="PRO_5011435609" evidence="7">
    <location>
        <begin position="31"/>
        <end position="445"/>
    </location>
</feature>
<dbReference type="EMBL" id="FOOG01000002">
    <property type="protein sequence ID" value="SFF56964.1"/>
    <property type="molecule type" value="Genomic_DNA"/>
</dbReference>
<keyword evidence="4" id="KW-0106">Calcium</keyword>